<dbReference type="OrthoDB" id="407410at2759"/>
<dbReference type="GO" id="GO:0060628">
    <property type="term" value="P:regulation of ER to Golgi vesicle-mediated transport"/>
    <property type="evidence" value="ECO:0007669"/>
    <property type="project" value="TreeGrafter"/>
</dbReference>
<protein>
    <recommendedName>
        <fullName evidence="4">RAD50-interacting protein 1</fullName>
    </recommendedName>
</protein>
<feature type="region of interest" description="Disordered" evidence="1">
    <location>
        <begin position="57"/>
        <end position="78"/>
    </location>
</feature>
<dbReference type="PANTHER" id="PTHR13520">
    <property type="entry name" value="RAD50-INTERACTING PROTEIN 1 RINT-1"/>
    <property type="match status" value="1"/>
</dbReference>
<dbReference type="GO" id="GO:0070939">
    <property type="term" value="C:Dsl1/NZR complex"/>
    <property type="evidence" value="ECO:0007669"/>
    <property type="project" value="InterPro"/>
</dbReference>
<evidence type="ECO:0000313" key="3">
    <source>
        <dbReference type="Proteomes" id="UP000279259"/>
    </source>
</evidence>
<name>A0A427YLH3_9TREE</name>
<dbReference type="Proteomes" id="UP000279259">
    <property type="component" value="Unassembled WGS sequence"/>
</dbReference>
<feature type="compositionally biased region" description="Low complexity" evidence="1">
    <location>
        <begin position="57"/>
        <end position="66"/>
    </location>
</feature>
<dbReference type="EMBL" id="RSCD01000007">
    <property type="protein sequence ID" value="RSH91945.1"/>
    <property type="molecule type" value="Genomic_DNA"/>
</dbReference>
<evidence type="ECO:0000313" key="2">
    <source>
        <dbReference type="EMBL" id="RSH91945.1"/>
    </source>
</evidence>
<keyword evidence="3" id="KW-1185">Reference proteome</keyword>
<gene>
    <name evidence="2" type="ORF">EHS25_009315</name>
</gene>
<dbReference type="PROSITE" id="PS51386">
    <property type="entry name" value="RINT1_TIP20"/>
    <property type="match status" value="1"/>
</dbReference>
<dbReference type="STRING" id="1890683.A0A427YLH3"/>
<dbReference type="AlphaFoldDB" id="A0A427YLH3"/>
<proteinExistence type="predicted"/>
<reference evidence="2 3" key="1">
    <citation type="submission" date="2018-11" db="EMBL/GenBank/DDBJ databases">
        <title>Genome sequence of Saitozyma podzolica DSM 27192.</title>
        <authorList>
            <person name="Aliyu H."/>
            <person name="Gorte O."/>
            <person name="Ochsenreither K."/>
        </authorList>
    </citation>
    <scope>NUCLEOTIDE SEQUENCE [LARGE SCALE GENOMIC DNA]</scope>
    <source>
        <strain evidence="2 3">DSM 27192</strain>
    </source>
</reference>
<dbReference type="InterPro" id="IPR007528">
    <property type="entry name" value="RINT1_Tip20"/>
</dbReference>
<dbReference type="PANTHER" id="PTHR13520:SF0">
    <property type="entry name" value="RAD50-INTERACTING PROTEIN 1"/>
    <property type="match status" value="1"/>
</dbReference>
<accession>A0A427YLH3</accession>
<organism evidence="2 3">
    <name type="scientific">Saitozyma podzolica</name>
    <dbReference type="NCBI Taxonomy" id="1890683"/>
    <lineage>
        <taxon>Eukaryota</taxon>
        <taxon>Fungi</taxon>
        <taxon>Dikarya</taxon>
        <taxon>Basidiomycota</taxon>
        <taxon>Agaricomycotina</taxon>
        <taxon>Tremellomycetes</taxon>
        <taxon>Tremellales</taxon>
        <taxon>Trimorphomycetaceae</taxon>
        <taxon>Saitozyma</taxon>
    </lineage>
</organism>
<sequence length="878" mass="96761">MSTSSSLVEQIRSSSRTPNPAELQNTLRAQLDEDFPDLVSLVDHVSQAGAGGVAGVAGVAGPSSAPSRDRIKEGKKKRKRGLKEEIAFWEAREAEAATELGETSSELPKVLETTQTTLQALLSDAQGLSLQRYALADKLANLVADLRSPVDGVSGPGYEGQAGQPLVQKMEGLQMELARLEAGLAWASLLERVLLLSEQTLSAESHRPSPLAALPRYRALHELVASAERTLPSGMALLRIVVSAREKTWQGLKEIMYQNLLAAAEKLKWPLRVSYPSASADDRRAFERAFQDLLYLQSEGEALHGVPSNPPHWSSGDGLYPIQALVRPIAMRFRYHFQGSRNTNRVDKPEWAFANILDQIYEQQGFIEDVLQPLTDHSGYSDVDVKSEFTMLLLPILLSLLRTRIPKLLDHPALLAHTIYQAVVFDDAVRAGDFDVSRTSINDGLEGVEWEGLTGVLLREEGWFERWLAGEKRFVDGQLHELISSPEAWTISDEPLEGNGEGVADGRKPTISSRQIKSLVEQVTDRYAPLPALEHKLPFLTTIQLPMLMVYRSRITGSLDAFETLSSAFVRAVPGALSGNTRGGVHVDPAKVTGGTAGLIKLVKAGLSAGWVLEALRAWSDDPFFVELSADLANASNLRWMIQGDQLLPVSIKSDGGNGSVFDVVIERYAALCQRSEDMIVRLVTVEVENDLKQHLQRRWDNTDENDEPDASLLNALATFTTLLKSLAADVPPLVLSRLYRRIVNHLSNHIQQRAVYAGWSKFTAAGGQAFYTEITDWIHAAIGVLETTATPANTGIEAPWTALLDIAKVLRLSTEDHEQRKRQSEKEEGAPTFAQAMAAGWSDGEESLRMFMQRAGVQGMGRQELQGVLRRRVECWR</sequence>
<dbReference type="GO" id="GO:0006888">
    <property type="term" value="P:endoplasmic reticulum to Golgi vesicle-mediated transport"/>
    <property type="evidence" value="ECO:0007669"/>
    <property type="project" value="InterPro"/>
</dbReference>
<comment type="caution">
    <text evidence="2">The sequence shown here is derived from an EMBL/GenBank/DDBJ whole genome shotgun (WGS) entry which is preliminary data.</text>
</comment>
<evidence type="ECO:0000256" key="1">
    <source>
        <dbReference type="SAM" id="MobiDB-lite"/>
    </source>
</evidence>
<evidence type="ECO:0008006" key="4">
    <source>
        <dbReference type="Google" id="ProtNLM"/>
    </source>
</evidence>
<dbReference type="GO" id="GO:0006890">
    <property type="term" value="P:retrograde vesicle-mediated transport, Golgi to endoplasmic reticulum"/>
    <property type="evidence" value="ECO:0007669"/>
    <property type="project" value="InterPro"/>
</dbReference>
<feature type="region of interest" description="Disordered" evidence="1">
    <location>
        <begin position="1"/>
        <end position="21"/>
    </location>
</feature>
<dbReference type="Pfam" id="PF04437">
    <property type="entry name" value="RINT1_TIP1"/>
    <property type="match status" value="1"/>
</dbReference>